<dbReference type="PANTHER" id="PTHR42760:SF133">
    <property type="entry name" value="3-OXOACYL-[ACYL-CARRIER-PROTEIN] REDUCTASE"/>
    <property type="match status" value="1"/>
</dbReference>
<organism evidence="4 5">
    <name type="scientific">Streptomyces sanyensis</name>
    <dbReference type="NCBI Taxonomy" id="568869"/>
    <lineage>
        <taxon>Bacteria</taxon>
        <taxon>Bacillati</taxon>
        <taxon>Actinomycetota</taxon>
        <taxon>Actinomycetes</taxon>
        <taxon>Kitasatosporales</taxon>
        <taxon>Streptomycetaceae</taxon>
        <taxon>Streptomyces</taxon>
    </lineage>
</organism>
<dbReference type="InterPro" id="IPR036291">
    <property type="entry name" value="NAD(P)-bd_dom_sf"/>
</dbReference>
<dbReference type="EMBL" id="BAABJV010000028">
    <property type="protein sequence ID" value="GAA4796449.1"/>
    <property type="molecule type" value="Genomic_DNA"/>
</dbReference>
<dbReference type="InterPro" id="IPR057326">
    <property type="entry name" value="KR_dom"/>
</dbReference>
<evidence type="ECO:0000313" key="4">
    <source>
        <dbReference type="EMBL" id="GAA4796449.1"/>
    </source>
</evidence>
<dbReference type="PANTHER" id="PTHR42760">
    <property type="entry name" value="SHORT-CHAIN DEHYDROGENASES/REDUCTASES FAMILY MEMBER"/>
    <property type="match status" value="1"/>
</dbReference>
<reference evidence="5" key="1">
    <citation type="journal article" date="2019" name="Int. J. Syst. Evol. Microbiol.">
        <title>The Global Catalogue of Microorganisms (GCM) 10K type strain sequencing project: providing services to taxonomists for standard genome sequencing and annotation.</title>
        <authorList>
            <consortium name="The Broad Institute Genomics Platform"/>
            <consortium name="The Broad Institute Genome Sequencing Center for Infectious Disease"/>
            <person name="Wu L."/>
            <person name="Ma J."/>
        </authorList>
    </citation>
    <scope>NUCLEOTIDE SEQUENCE [LARGE SCALE GENOMIC DNA]</scope>
    <source>
        <strain evidence="5">JCM 18324</strain>
    </source>
</reference>
<evidence type="ECO:0000256" key="1">
    <source>
        <dbReference type="ARBA" id="ARBA00006484"/>
    </source>
</evidence>
<feature type="domain" description="Ketoreductase" evidence="3">
    <location>
        <begin position="16"/>
        <end position="217"/>
    </location>
</feature>
<dbReference type="SUPFAM" id="SSF51735">
    <property type="entry name" value="NAD(P)-binding Rossmann-fold domains"/>
    <property type="match status" value="1"/>
</dbReference>
<dbReference type="Pfam" id="PF13561">
    <property type="entry name" value="adh_short_C2"/>
    <property type="match status" value="1"/>
</dbReference>
<accession>A0ABP9BMA9</accession>
<dbReference type="PRINTS" id="PR00081">
    <property type="entry name" value="GDHRDH"/>
</dbReference>
<evidence type="ECO:0000313" key="5">
    <source>
        <dbReference type="Proteomes" id="UP001501147"/>
    </source>
</evidence>
<dbReference type="InterPro" id="IPR002347">
    <property type="entry name" value="SDR_fam"/>
</dbReference>
<dbReference type="InterPro" id="IPR020904">
    <property type="entry name" value="Sc_DH/Rdtase_CS"/>
</dbReference>
<keyword evidence="2" id="KW-0560">Oxidoreductase</keyword>
<name>A0ABP9BMA9_9ACTN</name>
<keyword evidence="5" id="KW-1185">Reference proteome</keyword>
<dbReference type="RefSeq" id="WP_345616352.1">
    <property type="nucleotide sequence ID" value="NZ_BAABJV010000028.1"/>
</dbReference>
<evidence type="ECO:0000256" key="2">
    <source>
        <dbReference type="ARBA" id="ARBA00023002"/>
    </source>
</evidence>
<dbReference type="Gene3D" id="3.40.50.720">
    <property type="entry name" value="NAD(P)-binding Rossmann-like Domain"/>
    <property type="match status" value="1"/>
</dbReference>
<gene>
    <name evidence="4" type="primary">fabG_3</name>
    <name evidence="4" type="ORF">GCM10023329_56550</name>
</gene>
<comment type="caution">
    <text evidence="4">The sequence shown here is derived from an EMBL/GenBank/DDBJ whole genome shotgun (WGS) entry which is preliminary data.</text>
</comment>
<dbReference type="SMART" id="SM00822">
    <property type="entry name" value="PKS_KR"/>
    <property type="match status" value="1"/>
</dbReference>
<sequence length="247" mass="25388">MLSPGGTRAPEAGPARKVVVTGGTRGIGREVVDRFAAAGDSVVSLSRSGAPVEGALSLACDVGEHAAVEEAMAQAVGELGGLDVLVVNAGIVRDNLMARMTAEEFTTVVQANLMGAFYPVRAGIRSLLRSTRGRVVFCSSTAALLGGVGQGNYAASKSGLIGLARTLARELARGKTTVNVIMPGLIDTDMGRDFPEKVRQEFLASVPLRRAGTVAEVASLITYLASDEARYITGAVIPVDGGVSMGV</sequence>
<proteinExistence type="inferred from homology"/>
<evidence type="ECO:0000259" key="3">
    <source>
        <dbReference type="SMART" id="SM00822"/>
    </source>
</evidence>
<comment type="similarity">
    <text evidence="1">Belongs to the short-chain dehydrogenases/reductases (SDR) family.</text>
</comment>
<dbReference type="Proteomes" id="UP001501147">
    <property type="component" value="Unassembled WGS sequence"/>
</dbReference>
<dbReference type="PROSITE" id="PS00061">
    <property type="entry name" value="ADH_SHORT"/>
    <property type="match status" value="1"/>
</dbReference>
<dbReference type="PRINTS" id="PR00080">
    <property type="entry name" value="SDRFAMILY"/>
</dbReference>
<protein>
    <submittedName>
        <fullName evidence="4">3-oxoacyl-[acyl-carrier-protein] reductase</fullName>
    </submittedName>
</protein>